<dbReference type="RefSeq" id="XP_037150637.1">
    <property type="nucleotide sequence ID" value="XM_037292984.1"/>
</dbReference>
<feature type="compositionally biased region" description="Basic and acidic residues" evidence="1">
    <location>
        <begin position="399"/>
        <end position="410"/>
    </location>
</feature>
<name>A0A8H6CD03_9LECA</name>
<gene>
    <name evidence="2" type="ORF">HO133_002057</name>
</gene>
<feature type="compositionally biased region" description="Low complexity" evidence="1">
    <location>
        <begin position="457"/>
        <end position="483"/>
    </location>
</feature>
<reference evidence="2 3" key="1">
    <citation type="journal article" date="2020" name="Genomics">
        <title>Complete, high-quality genomes from long-read metagenomic sequencing of two wolf lichen thalli reveals enigmatic genome architecture.</title>
        <authorList>
            <person name="McKenzie S.K."/>
            <person name="Walston R.F."/>
            <person name="Allen J.L."/>
        </authorList>
    </citation>
    <scope>NUCLEOTIDE SEQUENCE [LARGE SCALE GENOMIC DNA]</scope>
    <source>
        <strain evidence="2">WasteWater1</strain>
    </source>
</reference>
<feature type="region of interest" description="Disordered" evidence="1">
    <location>
        <begin position="13"/>
        <end position="117"/>
    </location>
</feature>
<sequence>MSLDAGGLAQMTYQPHNSFNTGLGVPSSGFSSRRGTHTKRLSMAPPASISTISEQQQNVNPGPRTSRSHLLAGLRTAPKSPTFPTSAPPAQVQQPYGRQGSPENNQYGRGMPHTAVGGSFPNSQRYAMNGNGQMYALPQILAPPNLQFGGASDDQNLDPEYYAELMATNQYLAQQSQRLQQQLLDLTAAQQQMQGMSLNSGMGQQQQYYQSSMAPNNGFYNQQLQNGLQPVVSPVPGTPGLYTVYNPMTGQQGYVMDNSVQNQTPPQSQAPNTELSHSPPPTTPTFRARVTPPPENILPAPILSASPPKMSPPKPTFSPPMDVNPLPPPSANAFRRGHAKGLSPVTGNVMNAQEGPKSAVPKSAGFPQTPMTGTFGPGQNRAGDHPMRQPRGPPSLEELVDKPTSKHEGSKNFVTRQRRRAVHNLVRAGLDRRALSRGSNSIDSVGTPSSECDITFSISSSDNDSDSVASGSGSLSGRPSPIGSERKELKARSRDRNSTGTPFTTASLSSEDGMTIGGKLVEVKMDEKENMSDRHTRTSGPMGDASAMPSQRVDPWAAEQWKEHFDASRTIRRPYCYYCTPFTTYLPAPIPNQVGSLLYDFIDCLYTTRL</sequence>
<keyword evidence="3" id="KW-1185">Reference proteome</keyword>
<feature type="compositionally biased region" description="Polar residues" evidence="1">
    <location>
        <begin position="498"/>
        <end position="512"/>
    </location>
</feature>
<feature type="compositionally biased region" description="Polar residues" evidence="1">
    <location>
        <begin position="48"/>
        <end position="65"/>
    </location>
</feature>
<dbReference type="GeneID" id="59330471"/>
<organism evidence="2 3">
    <name type="scientific">Letharia lupina</name>
    <dbReference type="NCBI Taxonomy" id="560253"/>
    <lineage>
        <taxon>Eukaryota</taxon>
        <taxon>Fungi</taxon>
        <taxon>Dikarya</taxon>
        <taxon>Ascomycota</taxon>
        <taxon>Pezizomycotina</taxon>
        <taxon>Lecanoromycetes</taxon>
        <taxon>OSLEUM clade</taxon>
        <taxon>Lecanoromycetidae</taxon>
        <taxon>Lecanorales</taxon>
        <taxon>Lecanorineae</taxon>
        <taxon>Parmeliaceae</taxon>
        <taxon>Letharia</taxon>
    </lineage>
</organism>
<accession>A0A8H6CD03</accession>
<feature type="region of interest" description="Disordered" evidence="1">
    <location>
        <begin position="437"/>
        <end position="512"/>
    </location>
</feature>
<feature type="region of interest" description="Disordered" evidence="1">
    <location>
        <begin position="529"/>
        <end position="549"/>
    </location>
</feature>
<feature type="compositionally biased region" description="Polar residues" evidence="1">
    <location>
        <begin position="437"/>
        <end position="452"/>
    </location>
</feature>
<feature type="compositionally biased region" description="Polar residues" evidence="1">
    <location>
        <begin position="91"/>
        <end position="107"/>
    </location>
</feature>
<dbReference type="Proteomes" id="UP000593566">
    <property type="component" value="Unassembled WGS sequence"/>
</dbReference>
<feature type="compositionally biased region" description="Polar residues" evidence="1">
    <location>
        <begin position="256"/>
        <end position="276"/>
    </location>
</feature>
<dbReference type="AlphaFoldDB" id="A0A8H6CD03"/>
<feature type="region of interest" description="Disordered" evidence="1">
    <location>
        <begin position="355"/>
        <end position="420"/>
    </location>
</feature>
<evidence type="ECO:0000256" key="1">
    <source>
        <dbReference type="SAM" id="MobiDB-lite"/>
    </source>
</evidence>
<dbReference type="EMBL" id="JACCJB010000014">
    <property type="protein sequence ID" value="KAF6221202.1"/>
    <property type="molecule type" value="Genomic_DNA"/>
</dbReference>
<feature type="compositionally biased region" description="Basic and acidic residues" evidence="1">
    <location>
        <begin position="484"/>
        <end position="497"/>
    </location>
</feature>
<proteinExistence type="predicted"/>
<evidence type="ECO:0000313" key="2">
    <source>
        <dbReference type="EMBL" id="KAF6221202.1"/>
    </source>
</evidence>
<protein>
    <submittedName>
        <fullName evidence="2">Uncharacterized protein</fullName>
    </submittedName>
</protein>
<comment type="caution">
    <text evidence="2">The sequence shown here is derived from an EMBL/GenBank/DDBJ whole genome shotgun (WGS) entry which is preliminary data.</text>
</comment>
<feature type="region of interest" description="Disordered" evidence="1">
    <location>
        <begin position="256"/>
        <end position="295"/>
    </location>
</feature>
<evidence type="ECO:0000313" key="3">
    <source>
        <dbReference type="Proteomes" id="UP000593566"/>
    </source>
</evidence>